<keyword evidence="1" id="KW-0805">Transcription regulation</keyword>
<dbReference type="SMART" id="SM00895">
    <property type="entry name" value="FCD"/>
    <property type="match status" value="1"/>
</dbReference>
<dbReference type="KEGG" id="huw:FPZ11_16820"/>
<feature type="domain" description="HTH gntR-type" evidence="5">
    <location>
        <begin position="4"/>
        <end position="73"/>
    </location>
</feature>
<dbReference type="RefSeq" id="WP_146322205.1">
    <property type="nucleotide sequence ID" value="NZ_CP042305.1"/>
</dbReference>
<dbReference type="InterPro" id="IPR011711">
    <property type="entry name" value="GntR_C"/>
</dbReference>
<reference evidence="6 7" key="1">
    <citation type="submission" date="2019-07" db="EMBL/GenBank/DDBJ databases">
        <title>Full genome sequence of Humibacter sp. WJ7-1.</title>
        <authorList>
            <person name="Im W.-T."/>
        </authorList>
    </citation>
    <scope>NUCLEOTIDE SEQUENCE [LARGE SCALE GENOMIC DNA]</scope>
    <source>
        <strain evidence="6 7">WJ7-1</strain>
    </source>
</reference>
<evidence type="ECO:0000256" key="1">
    <source>
        <dbReference type="ARBA" id="ARBA00023015"/>
    </source>
</evidence>
<dbReference type="InterPro" id="IPR000524">
    <property type="entry name" value="Tscrpt_reg_HTH_GntR"/>
</dbReference>
<organism evidence="6 7">
    <name type="scientific">Humibacter ginsenosidimutans</name>
    <dbReference type="NCBI Taxonomy" id="2599293"/>
    <lineage>
        <taxon>Bacteria</taxon>
        <taxon>Bacillati</taxon>
        <taxon>Actinomycetota</taxon>
        <taxon>Actinomycetes</taxon>
        <taxon>Micrococcales</taxon>
        <taxon>Microbacteriaceae</taxon>
        <taxon>Humibacter</taxon>
    </lineage>
</organism>
<dbReference type="CDD" id="cd07377">
    <property type="entry name" value="WHTH_GntR"/>
    <property type="match status" value="1"/>
</dbReference>
<dbReference type="Pfam" id="PF00392">
    <property type="entry name" value="GntR"/>
    <property type="match status" value="1"/>
</dbReference>
<dbReference type="PRINTS" id="PR00035">
    <property type="entry name" value="HTHGNTR"/>
</dbReference>
<dbReference type="SUPFAM" id="SSF48008">
    <property type="entry name" value="GntR ligand-binding domain-like"/>
    <property type="match status" value="1"/>
</dbReference>
<dbReference type="Pfam" id="PF07729">
    <property type="entry name" value="FCD"/>
    <property type="match status" value="1"/>
</dbReference>
<dbReference type="EMBL" id="CP042305">
    <property type="protein sequence ID" value="QDZ16201.1"/>
    <property type="molecule type" value="Genomic_DNA"/>
</dbReference>
<dbReference type="PANTHER" id="PTHR43537:SF45">
    <property type="entry name" value="GNTR FAMILY REGULATORY PROTEIN"/>
    <property type="match status" value="1"/>
</dbReference>
<evidence type="ECO:0000259" key="5">
    <source>
        <dbReference type="PROSITE" id="PS50949"/>
    </source>
</evidence>
<dbReference type="PROSITE" id="PS50949">
    <property type="entry name" value="HTH_GNTR"/>
    <property type="match status" value="1"/>
</dbReference>
<dbReference type="GO" id="GO:0003677">
    <property type="term" value="F:DNA binding"/>
    <property type="evidence" value="ECO:0007669"/>
    <property type="project" value="UniProtKB-KW"/>
</dbReference>
<feature type="region of interest" description="Disordered" evidence="4">
    <location>
        <begin position="106"/>
        <end position="125"/>
    </location>
</feature>
<gene>
    <name evidence="6" type="ORF">FPZ11_16820</name>
</gene>
<feature type="compositionally biased region" description="Basic and acidic residues" evidence="4">
    <location>
        <begin position="112"/>
        <end position="125"/>
    </location>
</feature>
<dbReference type="InterPro" id="IPR036388">
    <property type="entry name" value="WH-like_DNA-bd_sf"/>
</dbReference>
<evidence type="ECO:0000256" key="4">
    <source>
        <dbReference type="SAM" id="MobiDB-lite"/>
    </source>
</evidence>
<dbReference type="OrthoDB" id="3289286at2"/>
<name>A0A5B8M7L8_9MICO</name>
<dbReference type="InterPro" id="IPR036390">
    <property type="entry name" value="WH_DNA-bd_sf"/>
</dbReference>
<dbReference type="GO" id="GO:0003700">
    <property type="term" value="F:DNA-binding transcription factor activity"/>
    <property type="evidence" value="ECO:0007669"/>
    <property type="project" value="InterPro"/>
</dbReference>
<dbReference type="Proteomes" id="UP000320216">
    <property type="component" value="Chromosome"/>
</dbReference>
<dbReference type="PANTHER" id="PTHR43537">
    <property type="entry name" value="TRANSCRIPTIONAL REGULATOR, GNTR FAMILY"/>
    <property type="match status" value="1"/>
</dbReference>
<proteinExistence type="predicted"/>
<dbReference type="InterPro" id="IPR008920">
    <property type="entry name" value="TF_FadR/GntR_C"/>
</dbReference>
<dbReference type="AlphaFoldDB" id="A0A5B8M7L8"/>
<dbReference type="Gene3D" id="1.20.120.530">
    <property type="entry name" value="GntR ligand-binding domain-like"/>
    <property type="match status" value="1"/>
</dbReference>
<keyword evidence="2" id="KW-0238">DNA-binding</keyword>
<protein>
    <submittedName>
        <fullName evidence="6">GntR family transcriptional regulator</fullName>
    </submittedName>
</protein>
<dbReference type="Gene3D" id="1.10.10.10">
    <property type="entry name" value="Winged helix-like DNA-binding domain superfamily/Winged helix DNA-binding domain"/>
    <property type="match status" value="1"/>
</dbReference>
<dbReference type="SUPFAM" id="SSF46785">
    <property type="entry name" value="Winged helix' DNA-binding domain"/>
    <property type="match status" value="1"/>
</dbReference>
<keyword evidence="7" id="KW-1185">Reference proteome</keyword>
<dbReference type="SMART" id="SM00345">
    <property type="entry name" value="HTH_GNTR"/>
    <property type="match status" value="1"/>
</dbReference>
<keyword evidence="3" id="KW-0804">Transcription</keyword>
<sequence length="225" mass="24379">MPNASHAQTVYEQVRQAILSLDIVPGARLSERGLETEFGISRTPVRSALIRLQSEGLVAREGRSWQATPIDLDEVASLAEYREAVESAGARLACTRASDAELEAFTTSAQRGGDEPGDEHAGMRRGSDFHEGLAALSGNPFIAQAVSDAVTRMARARWLEMRTEEGRAAAWREHSAIVDAVRRRDADAAAAAIAHHTQANLDRLLASIRADRRAFGARGLRIIGE</sequence>
<evidence type="ECO:0000256" key="3">
    <source>
        <dbReference type="ARBA" id="ARBA00023163"/>
    </source>
</evidence>
<evidence type="ECO:0000313" key="6">
    <source>
        <dbReference type="EMBL" id="QDZ16201.1"/>
    </source>
</evidence>
<evidence type="ECO:0000256" key="2">
    <source>
        <dbReference type="ARBA" id="ARBA00023125"/>
    </source>
</evidence>
<accession>A0A5B8M7L8</accession>
<evidence type="ECO:0000313" key="7">
    <source>
        <dbReference type="Proteomes" id="UP000320216"/>
    </source>
</evidence>